<dbReference type="Pfam" id="PF02738">
    <property type="entry name" value="MoCoBD_1"/>
    <property type="match status" value="1"/>
</dbReference>
<dbReference type="Gene3D" id="3.30.365.10">
    <property type="entry name" value="Aldehyde oxidase/xanthine dehydrogenase, molybdopterin binding domain"/>
    <property type="match status" value="4"/>
</dbReference>
<dbReference type="InterPro" id="IPR000674">
    <property type="entry name" value="Ald_Oxase/Xan_DH_a/b"/>
</dbReference>
<dbReference type="AlphaFoldDB" id="A0A840X4M6"/>
<feature type="domain" description="Aldehyde oxidase/xanthine dehydrogenase a/b hammerhead" evidence="3">
    <location>
        <begin position="19"/>
        <end position="138"/>
    </location>
</feature>
<dbReference type="Gene3D" id="3.90.1170.50">
    <property type="entry name" value="Aldehyde oxidase/xanthine dehydrogenase, a/b hammerhead"/>
    <property type="match status" value="1"/>
</dbReference>
<accession>A0A840X4M6</accession>
<dbReference type="InterPro" id="IPR036856">
    <property type="entry name" value="Ald_Oxase/Xan_DH_a/b_sf"/>
</dbReference>
<organism evidence="4 5">
    <name type="scientific">Rubricella aquisinus</name>
    <dbReference type="NCBI Taxonomy" id="2028108"/>
    <lineage>
        <taxon>Bacteria</taxon>
        <taxon>Pseudomonadati</taxon>
        <taxon>Pseudomonadota</taxon>
        <taxon>Alphaproteobacteria</taxon>
        <taxon>Rhodobacterales</taxon>
        <taxon>Paracoccaceae</taxon>
        <taxon>Rubricella</taxon>
    </lineage>
</organism>
<keyword evidence="5" id="KW-1185">Reference proteome</keyword>
<dbReference type="InterPro" id="IPR008274">
    <property type="entry name" value="AldOxase/xan_DH_MoCoBD1"/>
</dbReference>
<protein>
    <submittedName>
        <fullName evidence="4">Carbon-monoxide dehydrogenase large subunit</fullName>
        <ecNumber evidence="4">1.2.7.4</ecNumber>
    </submittedName>
</protein>
<sequence length="757" mass="79739">MKFGIGQSVTRGEDIRHLKGAAAFLDDIAMEDVLRAYILRSPVAHGRITSCDVSDARDMPGIALIWTHEDIAGRLTPIGDLLGLTQSDGTPFLNAPMPHLADDTVRFVGQPVALIVASTVEAARDAAEAIVLEIDDLPVIVDPLAAQSARALHPTVPENRYYTWSVGDQAAAEAAFAKADHVTRVDVVNQRLVVNSMEPRAILVRHGDTGWEAWIGNQGVHAARNALARDLGVEADDIRVHAPDIGGGFGMKLMNHPEYGLCALAAKTLGQPIKWVGDRSESFLSDVQARDLRTTAEGAFARDGRLLGMRWQSISNVGAYPSGYGMGVHTNFSGNLIGGVYDVQDAFHEVRGVATNTTPTDAYRGAGRPEVLHVMERLMSTAAAELGLDQVEIRQKNLIRPEQIPYKTVGGITFDALDAHGTLAIAVDKADLAAAPDRAADAAARGALHGTGVAYYFERTGGGPVENATVSLTETGEVEIMVGTQSTGQGHATAWAQIVHEKLGLPLDRIRLLAGDSAALVAGGGTGGSRSAIQASRVLLAASDDLIEQALGEAEEMLEVGRADLTYDPDTARISVAGTDRHVTLDQVREKAGVLTGSGSVNSTITTTPNGAHIAEVEVDRDTGKVTLTRYTVADDFGNVINPLLVEGQVMGGVVQGIGQILTEAFVLDAETGQPLSGSFMDYAMPRADDVPMIDVTLNAVPTPSNPLGIKGCGEAGSVAALGAVSNAVMDALRKAGIERLDPPYTPARVWAALNTG</sequence>
<comment type="caution">
    <text evidence="4">The sequence shown here is derived from an EMBL/GenBank/DDBJ whole genome shotgun (WGS) entry which is preliminary data.</text>
</comment>
<gene>
    <name evidence="4" type="ORF">FHS89_002796</name>
</gene>
<dbReference type="InterPro" id="IPR046867">
    <property type="entry name" value="AldOxase/xan_DH_MoCoBD2"/>
</dbReference>
<dbReference type="GO" id="GO:0043885">
    <property type="term" value="F:anaerobic carbon-monoxide dehydrogenase activity"/>
    <property type="evidence" value="ECO:0007669"/>
    <property type="project" value="UniProtKB-EC"/>
</dbReference>
<keyword evidence="2 4" id="KW-0560">Oxidoreductase</keyword>
<dbReference type="EC" id="1.2.7.4" evidence="4"/>
<dbReference type="SUPFAM" id="SSF56003">
    <property type="entry name" value="Molybdenum cofactor-binding domain"/>
    <property type="match status" value="1"/>
</dbReference>
<dbReference type="PANTHER" id="PTHR11908">
    <property type="entry name" value="XANTHINE DEHYDROGENASE"/>
    <property type="match status" value="1"/>
</dbReference>
<evidence type="ECO:0000313" key="4">
    <source>
        <dbReference type="EMBL" id="MBB5516756.1"/>
    </source>
</evidence>
<dbReference type="GO" id="GO:0005506">
    <property type="term" value="F:iron ion binding"/>
    <property type="evidence" value="ECO:0007669"/>
    <property type="project" value="InterPro"/>
</dbReference>
<dbReference type="InterPro" id="IPR037165">
    <property type="entry name" value="AldOxase/xan_DH_Mopterin-bd_sf"/>
</dbReference>
<proteinExistence type="predicted"/>
<name>A0A840X4M6_9RHOB</name>
<dbReference type="PANTHER" id="PTHR11908:SF132">
    <property type="entry name" value="ALDEHYDE OXIDASE 1-RELATED"/>
    <property type="match status" value="1"/>
</dbReference>
<dbReference type="Proteomes" id="UP000553766">
    <property type="component" value="Unassembled WGS sequence"/>
</dbReference>
<dbReference type="SMART" id="SM01008">
    <property type="entry name" value="Ald_Xan_dh_C"/>
    <property type="match status" value="1"/>
</dbReference>
<dbReference type="Pfam" id="PF01315">
    <property type="entry name" value="Ald_Xan_dh_C"/>
    <property type="match status" value="1"/>
</dbReference>
<keyword evidence="1" id="KW-0500">Molybdenum</keyword>
<evidence type="ECO:0000256" key="2">
    <source>
        <dbReference type="ARBA" id="ARBA00023002"/>
    </source>
</evidence>
<reference evidence="4 5" key="1">
    <citation type="submission" date="2020-08" db="EMBL/GenBank/DDBJ databases">
        <title>Genomic Encyclopedia of Type Strains, Phase IV (KMG-IV): sequencing the most valuable type-strain genomes for metagenomic binning, comparative biology and taxonomic classification.</title>
        <authorList>
            <person name="Goeker M."/>
        </authorList>
    </citation>
    <scope>NUCLEOTIDE SEQUENCE [LARGE SCALE GENOMIC DNA]</scope>
    <source>
        <strain evidence="4 5">DSM 103377</strain>
    </source>
</reference>
<dbReference type="SUPFAM" id="SSF54665">
    <property type="entry name" value="CO dehydrogenase molybdoprotein N-domain-like"/>
    <property type="match status" value="1"/>
</dbReference>
<dbReference type="RefSeq" id="WP_184012678.1">
    <property type="nucleotide sequence ID" value="NZ_JACIJS010000008.1"/>
</dbReference>
<dbReference type="EMBL" id="JACIJS010000008">
    <property type="protein sequence ID" value="MBB5516756.1"/>
    <property type="molecule type" value="Genomic_DNA"/>
</dbReference>
<evidence type="ECO:0000256" key="1">
    <source>
        <dbReference type="ARBA" id="ARBA00022505"/>
    </source>
</evidence>
<evidence type="ECO:0000313" key="5">
    <source>
        <dbReference type="Proteomes" id="UP000553766"/>
    </source>
</evidence>
<dbReference type="Pfam" id="PF20256">
    <property type="entry name" value="MoCoBD_2"/>
    <property type="match status" value="1"/>
</dbReference>
<evidence type="ECO:0000259" key="3">
    <source>
        <dbReference type="SMART" id="SM01008"/>
    </source>
</evidence>
<dbReference type="InterPro" id="IPR016208">
    <property type="entry name" value="Ald_Oxase/xanthine_DH-like"/>
</dbReference>